<dbReference type="PANTHER" id="PTHR11439">
    <property type="entry name" value="GAG-POL-RELATED RETROTRANSPOSON"/>
    <property type="match status" value="1"/>
</dbReference>
<name>A0AAV0C824_9ASTE</name>
<evidence type="ECO:0000313" key="2">
    <source>
        <dbReference type="Proteomes" id="UP001152523"/>
    </source>
</evidence>
<keyword evidence="2" id="KW-1185">Reference proteome</keyword>
<evidence type="ECO:0008006" key="3">
    <source>
        <dbReference type="Google" id="ProtNLM"/>
    </source>
</evidence>
<gene>
    <name evidence="1" type="ORF">CEPIT_LOCUS3700</name>
</gene>
<proteinExistence type="predicted"/>
<evidence type="ECO:0000313" key="1">
    <source>
        <dbReference type="EMBL" id="CAH9071052.1"/>
    </source>
</evidence>
<dbReference type="EMBL" id="CAMAPF010000018">
    <property type="protein sequence ID" value="CAH9071052.1"/>
    <property type="molecule type" value="Genomic_DNA"/>
</dbReference>
<protein>
    <recommendedName>
        <fullName evidence="3">Reverse transcriptase Ty1/copia-type domain-containing protein</fullName>
    </recommendedName>
</protein>
<dbReference type="PANTHER" id="PTHR11439:SF524">
    <property type="entry name" value="RNA-DIRECTED DNA POLYMERASE, PROTEIN KINASE RLK-PELLE-DLSV FAMILY"/>
    <property type="match status" value="1"/>
</dbReference>
<reference evidence="1" key="1">
    <citation type="submission" date="2022-07" db="EMBL/GenBank/DDBJ databases">
        <authorList>
            <person name="Macas J."/>
            <person name="Novak P."/>
            <person name="Neumann P."/>
        </authorList>
    </citation>
    <scope>NUCLEOTIDE SEQUENCE</scope>
</reference>
<sequence length="156" mass="17715">MCTRLTFMAVTCDHHGLFLYQKQYIADIIDRADMTNCISCPTPIDTKPKLNASPGTPFENPTQYRNLVGALQYITFTRLDISYAVQQVCLHMHDPHTEHMSDLKRIIRYLQGTMSHGLFFNKSSVDKLISYTDADWEAVQILEGPLQGIVSFLGTI</sequence>
<dbReference type="AlphaFoldDB" id="A0AAV0C824"/>
<comment type="caution">
    <text evidence="1">The sequence shown here is derived from an EMBL/GenBank/DDBJ whole genome shotgun (WGS) entry which is preliminary data.</text>
</comment>
<organism evidence="1 2">
    <name type="scientific">Cuscuta epithymum</name>
    <dbReference type="NCBI Taxonomy" id="186058"/>
    <lineage>
        <taxon>Eukaryota</taxon>
        <taxon>Viridiplantae</taxon>
        <taxon>Streptophyta</taxon>
        <taxon>Embryophyta</taxon>
        <taxon>Tracheophyta</taxon>
        <taxon>Spermatophyta</taxon>
        <taxon>Magnoliopsida</taxon>
        <taxon>eudicotyledons</taxon>
        <taxon>Gunneridae</taxon>
        <taxon>Pentapetalae</taxon>
        <taxon>asterids</taxon>
        <taxon>lamiids</taxon>
        <taxon>Solanales</taxon>
        <taxon>Convolvulaceae</taxon>
        <taxon>Cuscuteae</taxon>
        <taxon>Cuscuta</taxon>
        <taxon>Cuscuta subgen. Cuscuta</taxon>
    </lineage>
</organism>
<dbReference type="Proteomes" id="UP001152523">
    <property type="component" value="Unassembled WGS sequence"/>
</dbReference>
<accession>A0AAV0C824</accession>